<feature type="chain" id="PRO_5042228675" evidence="1">
    <location>
        <begin position="18"/>
        <end position="178"/>
    </location>
</feature>
<feature type="signal peptide" evidence="1">
    <location>
        <begin position="1"/>
        <end position="17"/>
    </location>
</feature>
<reference evidence="2" key="1">
    <citation type="journal article" date="2021" name="Genome Biol. Evol.">
        <title>A High-Quality Reference Genome for a Parasitic Bivalve with Doubly Uniparental Inheritance (Bivalvia: Unionida).</title>
        <authorList>
            <person name="Smith C.H."/>
        </authorList>
    </citation>
    <scope>NUCLEOTIDE SEQUENCE</scope>
    <source>
        <strain evidence="2">CHS0354</strain>
    </source>
</reference>
<evidence type="ECO:0000313" key="3">
    <source>
        <dbReference type="Proteomes" id="UP001195483"/>
    </source>
</evidence>
<comment type="caution">
    <text evidence="2">The sequence shown here is derived from an EMBL/GenBank/DDBJ whole genome shotgun (WGS) entry which is preliminary data.</text>
</comment>
<keyword evidence="3" id="KW-1185">Reference proteome</keyword>
<evidence type="ECO:0000256" key="1">
    <source>
        <dbReference type="SAM" id="SignalP"/>
    </source>
</evidence>
<proteinExistence type="predicted"/>
<name>A0AAE0VP43_9BIVA</name>
<protein>
    <submittedName>
        <fullName evidence="2">Uncharacterized protein</fullName>
    </submittedName>
</protein>
<dbReference type="EMBL" id="JAEAOA010001683">
    <property type="protein sequence ID" value="KAK3583982.1"/>
    <property type="molecule type" value="Genomic_DNA"/>
</dbReference>
<gene>
    <name evidence="2" type="ORF">CHS0354_027773</name>
</gene>
<reference evidence="2" key="2">
    <citation type="journal article" date="2021" name="Genome Biol. Evol.">
        <title>Developing a high-quality reference genome for a parasitic bivalve with doubly uniparental inheritance (Bivalvia: Unionida).</title>
        <authorList>
            <person name="Smith C.H."/>
        </authorList>
    </citation>
    <scope>NUCLEOTIDE SEQUENCE</scope>
    <source>
        <strain evidence="2">CHS0354</strain>
        <tissue evidence="2">Mantle</tissue>
    </source>
</reference>
<keyword evidence="1" id="KW-0732">Signal</keyword>
<feature type="non-terminal residue" evidence="2">
    <location>
        <position position="178"/>
    </location>
</feature>
<sequence>MIYYLSLGLLLLSQSYSFNTQDKITDKANIVEDDPSFPLHDTFRDTAVEEGRFTAGNTKCRWNHKCGFHNGTEYSWCYTNYHWGWEHCCAGPCSIVDVNSRFQCETGNGMIQCSPIRWRTVSNKTCISSYACGSHGTSEALHKSFFCYIDENRAIDFCCHPVDNCRDRKDGYGKWCYT</sequence>
<dbReference type="Proteomes" id="UP001195483">
    <property type="component" value="Unassembled WGS sequence"/>
</dbReference>
<reference evidence="2" key="3">
    <citation type="submission" date="2023-05" db="EMBL/GenBank/DDBJ databases">
        <authorList>
            <person name="Smith C.H."/>
        </authorList>
    </citation>
    <scope>NUCLEOTIDE SEQUENCE</scope>
    <source>
        <strain evidence="2">CHS0354</strain>
        <tissue evidence="2">Mantle</tissue>
    </source>
</reference>
<dbReference type="AlphaFoldDB" id="A0AAE0VP43"/>
<organism evidence="2 3">
    <name type="scientific">Potamilus streckersoni</name>
    <dbReference type="NCBI Taxonomy" id="2493646"/>
    <lineage>
        <taxon>Eukaryota</taxon>
        <taxon>Metazoa</taxon>
        <taxon>Spiralia</taxon>
        <taxon>Lophotrochozoa</taxon>
        <taxon>Mollusca</taxon>
        <taxon>Bivalvia</taxon>
        <taxon>Autobranchia</taxon>
        <taxon>Heteroconchia</taxon>
        <taxon>Palaeoheterodonta</taxon>
        <taxon>Unionida</taxon>
        <taxon>Unionoidea</taxon>
        <taxon>Unionidae</taxon>
        <taxon>Ambleminae</taxon>
        <taxon>Lampsilini</taxon>
        <taxon>Potamilus</taxon>
    </lineage>
</organism>
<evidence type="ECO:0000313" key="2">
    <source>
        <dbReference type="EMBL" id="KAK3583982.1"/>
    </source>
</evidence>
<accession>A0AAE0VP43</accession>